<dbReference type="SUPFAM" id="SSF51735">
    <property type="entry name" value="NAD(P)-binding Rossmann-fold domains"/>
    <property type="match status" value="1"/>
</dbReference>
<accession>A0A922KZG5</accession>
<evidence type="ECO:0000256" key="3">
    <source>
        <dbReference type="SAM" id="Phobius"/>
    </source>
</evidence>
<keyword evidence="3" id="KW-0472">Membrane</keyword>
<dbReference type="InterPro" id="IPR036291">
    <property type="entry name" value="NAD(P)-bd_dom_sf"/>
</dbReference>
<dbReference type="CDD" id="cd05327">
    <property type="entry name" value="retinol-DH_like_SDR_c_like"/>
    <property type="match status" value="1"/>
</dbReference>
<dbReference type="PANTHER" id="PTHR43157:SF31">
    <property type="entry name" value="PHOSPHATIDYLINOSITOL-GLYCAN BIOSYNTHESIS CLASS F PROTEIN"/>
    <property type="match status" value="1"/>
</dbReference>
<keyword evidence="1" id="KW-0560">Oxidoreductase</keyword>
<sequence length="395" mass="45107">MKNLPKYIFFGVHHVTTISLSFFIRLGSIWSFTGSIYYSHSFIHSFIMNANNNGFFYRFYLMLYFQFQSIIESQANFLNNIGVYRRRRAKIPDEQKLTGHTVVITGANSGIGLQTARVFARLDANVFMLCRDLDKARSVRKEILDELQQINNDDDDDDERIKNQIKLIQLDLSSLESVRKCAEEINRNVDKIDYLINNAGIMMCPESKTVDGFESQFATNHLGHFLLTNLLMDKIRRSSSARIINLSSIAHIPGTIHFDNINLDGGHYTPLKAYAQSKLANILFTIELARKFCDTNIRTYAVHPGLVNTELGRHLNGLALCLLNFFRRMILITPELGAQTTLHCAFDSNINADSGGYFANCRRIKNMVKNATNNNNDAERLWQLSCKMCGIENFK</sequence>
<gene>
    <name evidence="4" type="ORF">DERF_010773</name>
</gene>
<keyword evidence="5" id="KW-1185">Reference proteome</keyword>
<evidence type="ECO:0000313" key="4">
    <source>
        <dbReference type="EMBL" id="KAH9506018.1"/>
    </source>
</evidence>
<dbReference type="Pfam" id="PF00106">
    <property type="entry name" value="adh_short"/>
    <property type="match status" value="1"/>
</dbReference>
<dbReference type="PRINTS" id="PR00081">
    <property type="entry name" value="GDHRDH"/>
</dbReference>
<reference evidence="4" key="1">
    <citation type="submission" date="2013-05" db="EMBL/GenBank/DDBJ databases">
        <authorList>
            <person name="Yim A.K.Y."/>
            <person name="Chan T.F."/>
            <person name="Ji K.M."/>
            <person name="Liu X.Y."/>
            <person name="Zhou J.W."/>
            <person name="Li R.Q."/>
            <person name="Yang K.Y."/>
            <person name="Li J."/>
            <person name="Li M."/>
            <person name="Law P.T.W."/>
            <person name="Wu Y.L."/>
            <person name="Cai Z.L."/>
            <person name="Qin H."/>
            <person name="Bao Y."/>
            <person name="Leung R.K.K."/>
            <person name="Ng P.K.S."/>
            <person name="Zou J."/>
            <person name="Zhong X.J."/>
            <person name="Ran P.X."/>
            <person name="Zhong N.S."/>
            <person name="Liu Z.G."/>
            <person name="Tsui S.K.W."/>
        </authorList>
    </citation>
    <scope>NUCLEOTIDE SEQUENCE</scope>
    <source>
        <strain evidence="4">Derf</strain>
        <tissue evidence="4">Whole organism</tissue>
    </source>
</reference>
<dbReference type="AlphaFoldDB" id="A0A922KZG5"/>
<proteinExistence type="inferred from homology"/>
<dbReference type="Proteomes" id="UP000790347">
    <property type="component" value="Unassembled WGS sequence"/>
</dbReference>
<dbReference type="EMBL" id="ASGP02000005">
    <property type="protein sequence ID" value="KAH9506018.1"/>
    <property type="molecule type" value="Genomic_DNA"/>
</dbReference>
<name>A0A922KZG5_DERFA</name>
<dbReference type="GO" id="GO:0016491">
    <property type="term" value="F:oxidoreductase activity"/>
    <property type="evidence" value="ECO:0007669"/>
    <property type="project" value="UniProtKB-KW"/>
</dbReference>
<evidence type="ECO:0000256" key="2">
    <source>
        <dbReference type="RuleBase" id="RU000363"/>
    </source>
</evidence>
<keyword evidence="3" id="KW-0812">Transmembrane</keyword>
<protein>
    <submittedName>
        <fullName evidence="4">Uncharacterized protein</fullName>
    </submittedName>
</protein>
<organism evidence="4 5">
    <name type="scientific">Dermatophagoides farinae</name>
    <name type="common">American house dust mite</name>
    <dbReference type="NCBI Taxonomy" id="6954"/>
    <lineage>
        <taxon>Eukaryota</taxon>
        <taxon>Metazoa</taxon>
        <taxon>Ecdysozoa</taxon>
        <taxon>Arthropoda</taxon>
        <taxon>Chelicerata</taxon>
        <taxon>Arachnida</taxon>
        <taxon>Acari</taxon>
        <taxon>Acariformes</taxon>
        <taxon>Sarcoptiformes</taxon>
        <taxon>Astigmata</taxon>
        <taxon>Psoroptidia</taxon>
        <taxon>Analgoidea</taxon>
        <taxon>Pyroglyphidae</taxon>
        <taxon>Dermatophagoidinae</taxon>
        <taxon>Dermatophagoides</taxon>
    </lineage>
</organism>
<evidence type="ECO:0000256" key="1">
    <source>
        <dbReference type="ARBA" id="ARBA00023002"/>
    </source>
</evidence>
<keyword evidence="3" id="KW-1133">Transmembrane helix</keyword>
<dbReference type="Gene3D" id="3.40.50.720">
    <property type="entry name" value="NAD(P)-binding Rossmann-like Domain"/>
    <property type="match status" value="1"/>
</dbReference>
<comment type="caution">
    <text evidence="4">The sequence shown here is derived from an EMBL/GenBank/DDBJ whole genome shotgun (WGS) entry which is preliminary data.</text>
</comment>
<dbReference type="PANTHER" id="PTHR43157">
    <property type="entry name" value="PHOSPHATIDYLINOSITOL-GLYCAN BIOSYNTHESIS CLASS F PROTEIN-RELATED"/>
    <property type="match status" value="1"/>
</dbReference>
<feature type="transmembrane region" description="Helical" evidence="3">
    <location>
        <begin position="7"/>
        <end position="32"/>
    </location>
</feature>
<evidence type="ECO:0000313" key="5">
    <source>
        <dbReference type="Proteomes" id="UP000790347"/>
    </source>
</evidence>
<dbReference type="InterPro" id="IPR002347">
    <property type="entry name" value="SDR_fam"/>
</dbReference>
<reference evidence="4" key="2">
    <citation type="journal article" date="2022" name="Res Sq">
        <title>Comparative Genomics Reveals Insights into the Divergent Evolution of Astigmatic Mites and Household Pest Adaptations.</title>
        <authorList>
            <person name="Xiong Q."/>
            <person name="Wan A.T.-Y."/>
            <person name="Liu X.-Y."/>
            <person name="Fung C.S.-H."/>
            <person name="Xiao X."/>
            <person name="Malainual N."/>
            <person name="Hou J."/>
            <person name="Wang L."/>
            <person name="Wang M."/>
            <person name="Yang K."/>
            <person name="Cui Y."/>
            <person name="Leung E."/>
            <person name="Nong W."/>
            <person name="Shin S.-K."/>
            <person name="Au S."/>
            <person name="Jeong K.Y."/>
            <person name="Chew F.T."/>
            <person name="Hui J."/>
            <person name="Leung T.F."/>
            <person name="Tungtrongchitr A."/>
            <person name="Zhong N."/>
            <person name="Liu Z."/>
            <person name="Tsui S."/>
        </authorList>
    </citation>
    <scope>NUCLEOTIDE SEQUENCE</scope>
    <source>
        <strain evidence="4">Derf</strain>
        <tissue evidence="4">Whole organism</tissue>
    </source>
</reference>
<dbReference type="PRINTS" id="PR00080">
    <property type="entry name" value="SDRFAMILY"/>
</dbReference>
<comment type="similarity">
    <text evidence="2">Belongs to the short-chain dehydrogenases/reductases (SDR) family.</text>
</comment>